<reference evidence="1" key="1">
    <citation type="journal article" date="2020" name="Stud. Mycol.">
        <title>101 Dothideomycetes genomes: a test case for predicting lifestyles and emergence of pathogens.</title>
        <authorList>
            <person name="Haridas S."/>
            <person name="Albert R."/>
            <person name="Binder M."/>
            <person name="Bloem J."/>
            <person name="Labutti K."/>
            <person name="Salamov A."/>
            <person name="Andreopoulos B."/>
            <person name="Baker S."/>
            <person name="Barry K."/>
            <person name="Bills G."/>
            <person name="Bluhm B."/>
            <person name="Cannon C."/>
            <person name="Castanera R."/>
            <person name="Culley D."/>
            <person name="Daum C."/>
            <person name="Ezra D."/>
            <person name="Gonzalez J."/>
            <person name="Henrissat B."/>
            <person name="Kuo A."/>
            <person name="Liang C."/>
            <person name="Lipzen A."/>
            <person name="Lutzoni F."/>
            <person name="Magnuson J."/>
            <person name="Mondo S."/>
            <person name="Nolan M."/>
            <person name="Ohm R."/>
            <person name="Pangilinan J."/>
            <person name="Park H.-J."/>
            <person name="Ramirez L."/>
            <person name="Alfaro M."/>
            <person name="Sun H."/>
            <person name="Tritt A."/>
            <person name="Yoshinaga Y."/>
            <person name="Zwiers L.-H."/>
            <person name="Turgeon B."/>
            <person name="Goodwin S."/>
            <person name="Spatafora J."/>
            <person name="Crous P."/>
            <person name="Grigoriev I."/>
        </authorList>
    </citation>
    <scope>NUCLEOTIDE SEQUENCE</scope>
    <source>
        <strain evidence="1">CBS 525.71</strain>
    </source>
</reference>
<gene>
    <name evidence="1" type="ORF">BU25DRAFT_493976</name>
</gene>
<organism evidence="1 2">
    <name type="scientific">Macroventuria anomochaeta</name>
    <dbReference type="NCBI Taxonomy" id="301207"/>
    <lineage>
        <taxon>Eukaryota</taxon>
        <taxon>Fungi</taxon>
        <taxon>Dikarya</taxon>
        <taxon>Ascomycota</taxon>
        <taxon>Pezizomycotina</taxon>
        <taxon>Dothideomycetes</taxon>
        <taxon>Pleosporomycetidae</taxon>
        <taxon>Pleosporales</taxon>
        <taxon>Pleosporineae</taxon>
        <taxon>Didymellaceae</taxon>
        <taxon>Macroventuria</taxon>
    </lineage>
</organism>
<evidence type="ECO:0000313" key="1">
    <source>
        <dbReference type="EMBL" id="KAF2623790.1"/>
    </source>
</evidence>
<comment type="caution">
    <text evidence="1">The sequence shown here is derived from an EMBL/GenBank/DDBJ whole genome shotgun (WGS) entry which is preliminary data.</text>
</comment>
<protein>
    <submittedName>
        <fullName evidence="1">Tyrocidine synthetase 1</fullName>
    </submittedName>
</protein>
<evidence type="ECO:0000313" key="2">
    <source>
        <dbReference type="Proteomes" id="UP000799754"/>
    </source>
</evidence>
<dbReference type="EMBL" id="MU006734">
    <property type="protein sequence ID" value="KAF2623790.1"/>
    <property type="molecule type" value="Genomic_DNA"/>
</dbReference>
<proteinExistence type="predicted"/>
<sequence>MEEKVQFSNVSGLSVEDQALVSRFGRGLRLPVPHNTVHEAFESIVDAYPAVVAAIHGHRKITYHQLDLAANRLAHHLINSGLRPKQRVCLVVQRSLEMLIGLLAILKAGCQYVPIDGGVASDQALQHIFEDTEARFILCLPKYWDKVRQFARRDAIVLELGMDTGAFYSPLRPYIKVSPNDGIYAMYTSGSTGVPKGVDVKHGTMTNALLLEPGRLRITVGSKVAQVLSISFAMGAWETLGSLINGGTLYLRGSDWSATLEQIDTLICTPSILSKYQQQSYPNIKTVVVAGETCPQSLADDWAQDRCFYNLLGSTEVFLFSAHKHIIGEPLCIGRPLPNTTCYILDEAGEPVPVGQRGTLWVGGKGVSKGYINLPLTSAEKFQPDKFANDGTTMYNFGNIVCWRADGSLDSFGRMDDQVKIKGFRVELDGVTAVLEQFNGVTQATSLVIDGILHGFYTSSTPMDEQELDTFVRKHLPYYSVPERWIRVDSIPLNPNGKVDKALLKAVAAELSIPAPKVKPTAPTHQRVDSAFDDMVATRETVNPLPAITKELSRTSYQGIDLEKGVRFKTSHLSSSSACTNPDDILAVLPEPKGSPTGHWLRHRGLIAYRWFLIPIVAVNIGVACWILSRGIRDHHYPLSYVATATAANLCASILIRSEPVINLLFTVFSSVPTWMPLAIRRICANVYHIGGIHVGCAIAAVIWFIIFAIGASIDLAKDASARAISLAPTILTYLILSLLLSITALSHPFLRNKYHDLWENLHRFGGWTVLGLYWVLVGLSTKDLSRDSGMSISEAYLHNASIWLIAAATLAIIFPWLFLRRVPVRSEVLSSHAIRLHFDSEVAPGQGVRLAERPLRDWHGFATITNGLGNNLNSNGKGYSVIVSRAGDFTGRCIDTAPTHIWRRGIPTCGVLRIATLFKSVVVVATGSGIGPCLSIFPYQQIAMHILWTAPNHEKTFGKSIVEDVRRRDPNAIIYNTRESGKPNMSLLTYRLYKESGAEAVLVISNKRFTQQIVFDMERRGIPAYGAIFDS</sequence>
<name>A0ACB6RPA9_9PLEO</name>
<keyword evidence="2" id="KW-1185">Reference proteome</keyword>
<accession>A0ACB6RPA9</accession>
<dbReference type="Proteomes" id="UP000799754">
    <property type="component" value="Unassembled WGS sequence"/>
</dbReference>